<name>A0A0B7NHV9_9FUNG</name>
<dbReference type="EMBL" id="LN731291">
    <property type="protein sequence ID" value="CEP14506.1"/>
    <property type="molecule type" value="Genomic_DNA"/>
</dbReference>
<organism evidence="1 2">
    <name type="scientific">Parasitella parasitica</name>
    <dbReference type="NCBI Taxonomy" id="35722"/>
    <lineage>
        <taxon>Eukaryota</taxon>
        <taxon>Fungi</taxon>
        <taxon>Fungi incertae sedis</taxon>
        <taxon>Mucoromycota</taxon>
        <taxon>Mucoromycotina</taxon>
        <taxon>Mucoromycetes</taxon>
        <taxon>Mucorales</taxon>
        <taxon>Mucorineae</taxon>
        <taxon>Mucoraceae</taxon>
        <taxon>Parasitella</taxon>
    </lineage>
</organism>
<reference evidence="1 2" key="1">
    <citation type="submission" date="2014-09" db="EMBL/GenBank/DDBJ databases">
        <authorList>
            <person name="Ellenberger Sabrina"/>
        </authorList>
    </citation>
    <scope>NUCLEOTIDE SEQUENCE [LARGE SCALE GENOMIC DNA]</scope>
    <source>
        <strain evidence="1 2">CBS 412.66</strain>
    </source>
</reference>
<dbReference type="OrthoDB" id="2257912at2759"/>
<accession>A0A0B7NHV9</accession>
<sequence length="87" mass="10000">MAPQNIIALEEELESTITQLIQIGIYDEKTLEPYGKKLQQLESPSTEDEQNCAVPPPILELVRYNYSVCKRIYDKLLCLIRDMSPTL</sequence>
<evidence type="ECO:0000313" key="1">
    <source>
        <dbReference type="EMBL" id="CEP14506.1"/>
    </source>
</evidence>
<dbReference type="Proteomes" id="UP000054107">
    <property type="component" value="Unassembled WGS sequence"/>
</dbReference>
<dbReference type="STRING" id="35722.A0A0B7NHV9"/>
<dbReference type="AlphaFoldDB" id="A0A0B7NHV9"/>
<keyword evidence="2" id="KW-1185">Reference proteome</keyword>
<protein>
    <recommendedName>
        <fullName evidence="3">Nas2 N-terminal domain-containing protein</fullName>
    </recommendedName>
</protein>
<gene>
    <name evidence="1" type="primary">PARPA_08689.1 scaffold 33736</name>
</gene>
<evidence type="ECO:0008006" key="3">
    <source>
        <dbReference type="Google" id="ProtNLM"/>
    </source>
</evidence>
<evidence type="ECO:0000313" key="2">
    <source>
        <dbReference type="Proteomes" id="UP000054107"/>
    </source>
</evidence>
<proteinExistence type="predicted"/>